<evidence type="ECO:0000256" key="5">
    <source>
        <dbReference type="ARBA" id="ARBA00023150"/>
    </source>
</evidence>
<dbReference type="CDD" id="cd00756">
    <property type="entry name" value="MoaE"/>
    <property type="match status" value="1"/>
</dbReference>
<dbReference type="SUPFAM" id="SSF54690">
    <property type="entry name" value="Molybdopterin synthase subunit MoaE"/>
    <property type="match status" value="1"/>
</dbReference>
<dbReference type="EMBL" id="JAILXK010000002">
    <property type="protein sequence ID" value="MBY4638217.1"/>
    <property type="molecule type" value="Genomic_DNA"/>
</dbReference>
<comment type="catalytic activity">
    <reaction evidence="12">
        <text>2 [molybdopterin-synthase sulfur-carrier protein]-C-terminal-Gly-aminoethanethioate + cyclic pyranopterin phosphate + H2O = molybdopterin + 2 [molybdopterin-synthase sulfur-carrier protein]-C-terminal Gly-Gly + 2 H(+)</text>
        <dbReference type="Rhea" id="RHEA:26333"/>
        <dbReference type="Rhea" id="RHEA-COMP:12202"/>
        <dbReference type="Rhea" id="RHEA-COMP:19907"/>
        <dbReference type="ChEBI" id="CHEBI:15377"/>
        <dbReference type="ChEBI" id="CHEBI:15378"/>
        <dbReference type="ChEBI" id="CHEBI:58698"/>
        <dbReference type="ChEBI" id="CHEBI:59648"/>
        <dbReference type="ChEBI" id="CHEBI:90778"/>
        <dbReference type="ChEBI" id="CHEBI:232372"/>
        <dbReference type="EC" id="2.8.1.12"/>
    </reaction>
</comment>
<comment type="pathway">
    <text evidence="1">Cofactor biosynthesis; molybdopterin biosynthesis.</text>
</comment>
<gene>
    <name evidence="13" type="ORF">K5P26_13805</name>
</gene>
<dbReference type="InterPro" id="IPR036563">
    <property type="entry name" value="MoaE_sf"/>
</dbReference>
<proteinExistence type="inferred from homology"/>
<name>A0ABS7MGR2_9SPHN</name>
<evidence type="ECO:0000256" key="11">
    <source>
        <dbReference type="ARBA" id="ARBA00032474"/>
    </source>
</evidence>
<organism evidence="13 14">
    <name type="scientific">Sphingopyxis jiangsuensis</name>
    <dbReference type="NCBI Taxonomy" id="2871171"/>
    <lineage>
        <taxon>Bacteria</taxon>
        <taxon>Pseudomonadati</taxon>
        <taxon>Pseudomonadota</taxon>
        <taxon>Alphaproteobacteria</taxon>
        <taxon>Sphingomonadales</taxon>
        <taxon>Sphingomonadaceae</taxon>
        <taxon>Sphingopyxis</taxon>
    </lineage>
</organism>
<evidence type="ECO:0000256" key="10">
    <source>
        <dbReference type="ARBA" id="ARBA00030781"/>
    </source>
</evidence>
<dbReference type="Pfam" id="PF02391">
    <property type="entry name" value="MoaE"/>
    <property type="match status" value="1"/>
</dbReference>
<dbReference type="Proteomes" id="UP001166571">
    <property type="component" value="Unassembled WGS sequence"/>
</dbReference>
<dbReference type="RefSeq" id="WP_201927626.1">
    <property type="nucleotide sequence ID" value="NZ_JAERPO010000002.1"/>
</dbReference>
<comment type="function">
    <text evidence="6">Converts molybdopterin precursor Z into molybdopterin. This requires the incorporation of two sulfur atoms into precursor Z to generate a dithiolene group. The sulfur is provided by MoaD.</text>
</comment>
<comment type="caution">
    <text evidence="13">The sequence shown here is derived from an EMBL/GenBank/DDBJ whole genome shotgun (WGS) entry which is preliminary data.</text>
</comment>
<reference evidence="13" key="1">
    <citation type="submission" date="2021-08" db="EMBL/GenBank/DDBJ databases">
        <title>Sphingopyxis panaciterrulae sp. nov., isolated from the surface water of the Yellow Sea.</title>
        <authorList>
            <person name="Gao Z."/>
            <person name="Zhang D."/>
            <person name="Zhang A."/>
        </authorList>
    </citation>
    <scope>NUCLEOTIDE SEQUENCE</scope>
    <source>
        <strain evidence="13">XHP0097</strain>
    </source>
</reference>
<evidence type="ECO:0000256" key="6">
    <source>
        <dbReference type="ARBA" id="ARBA00025448"/>
    </source>
</evidence>
<evidence type="ECO:0000256" key="1">
    <source>
        <dbReference type="ARBA" id="ARBA00005046"/>
    </source>
</evidence>
<evidence type="ECO:0000256" key="8">
    <source>
        <dbReference type="ARBA" id="ARBA00029745"/>
    </source>
</evidence>
<evidence type="ECO:0000256" key="2">
    <source>
        <dbReference type="ARBA" id="ARBA00005426"/>
    </source>
</evidence>
<protein>
    <recommendedName>
        <fullName evidence="4">Molybdopterin synthase catalytic subunit</fullName>
        <ecNumber evidence="3">2.8.1.12</ecNumber>
    </recommendedName>
    <alternativeName>
        <fullName evidence="10">MPT synthase subunit 2</fullName>
    </alternativeName>
    <alternativeName>
        <fullName evidence="8">Molybdenum cofactor biosynthesis protein E</fullName>
    </alternativeName>
    <alternativeName>
        <fullName evidence="9">Molybdopterin-converting factor large subunit</fullName>
    </alternativeName>
    <alternativeName>
        <fullName evidence="11">Molybdopterin-converting factor subunit 2</fullName>
    </alternativeName>
</protein>
<comment type="subunit">
    <text evidence="7">Heterotetramer of 2 MoaD subunits and 2 MoaE subunits. Also stable as homodimer. The enzyme changes between these two forms during catalysis.</text>
</comment>
<evidence type="ECO:0000256" key="4">
    <source>
        <dbReference type="ARBA" id="ARBA00013858"/>
    </source>
</evidence>
<keyword evidence="14" id="KW-1185">Reference proteome</keyword>
<evidence type="ECO:0000313" key="13">
    <source>
        <dbReference type="EMBL" id="MBY4638217.1"/>
    </source>
</evidence>
<accession>A0ABS7MGR2</accession>
<evidence type="ECO:0000313" key="14">
    <source>
        <dbReference type="Proteomes" id="UP001166571"/>
    </source>
</evidence>
<dbReference type="PANTHER" id="PTHR23404">
    <property type="entry name" value="MOLYBDOPTERIN SYNTHASE RELATED"/>
    <property type="match status" value="1"/>
</dbReference>
<evidence type="ECO:0000256" key="3">
    <source>
        <dbReference type="ARBA" id="ARBA00011950"/>
    </source>
</evidence>
<evidence type="ECO:0000256" key="7">
    <source>
        <dbReference type="ARBA" id="ARBA00026066"/>
    </source>
</evidence>
<dbReference type="InterPro" id="IPR003448">
    <property type="entry name" value="Mopterin_biosynth_MoaE"/>
</dbReference>
<sequence length="150" mass="16512">MIRVAVQSGPIDVPAELDIHDGGGHGASASFVGRVRGEDDLVELFLDHHPVLTEKGLAELAHSATDRWKLSALTVIHRVGAMAVGDTIVLVLASSPHRAEALAATEFLIDRLKTDVMLWKRQTFADGRVEWVEARGSDRKRSERWDEGLR</sequence>
<evidence type="ECO:0000256" key="9">
    <source>
        <dbReference type="ARBA" id="ARBA00030407"/>
    </source>
</evidence>
<dbReference type="EC" id="2.8.1.12" evidence="3"/>
<evidence type="ECO:0000256" key="12">
    <source>
        <dbReference type="ARBA" id="ARBA00049878"/>
    </source>
</evidence>
<dbReference type="Gene3D" id="3.90.1170.40">
    <property type="entry name" value="Molybdopterin biosynthesis MoaE subunit"/>
    <property type="match status" value="1"/>
</dbReference>
<comment type="similarity">
    <text evidence="2">Belongs to the MoaE family.</text>
</comment>
<keyword evidence="5" id="KW-0501">Molybdenum cofactor biosynthesis</keyword>